<comment type="catalytic activity">
    <reaction evidence="7 8">
        <text>D-glyceraldehyde 3-phosphate = dihydroxyacetone phosphate</text>
        <dbReference type="Rhea" id="RHEA:18585"/>
        <dbReference type="ChEBI" id="CHEBI:57642"/>
        <dbReference type="ChEBI" id="CHEBI:59776"/>
        <dbReference type="EC" id="5.3.1.1"/>
    </reaction>
</comment>
<protein>
    <recommendedName>
        <fullName evidence="7 8">Triosephosphate isomerase</fullName>
        <shortName evidence="7">TIM</shortName>
        <shortName evidence="7">TPI</shortName>
        <ecNumber evidence="7 8">5.3.1.1</ecNumber>
    </recommendedName>
    <alternativeName>
        <fullName evidence="7">Triose-phosphate isomerase</fullName>
    </alternativeName>
</protein>
<dbReference type="PROSITE" id="PS00171">
    <property type="entry name" value="TIM_1"/>
    <property type="match status" value="1"/>
</dbReference>
<comment type="pathway">
    <text evidence="1 7 8">Carbohydrate degradation; glycolysis; D-glyceraldehyde 3-phosphate from glycerone phosphate: step 1/1.</text>
</comment>
<comment type="similarity">
    <text evidence="2 7 8">Belongs to the triosephosphate isomerase family.</text>
</comment>
<feature type="binding site" evidence="7">
    <location>
        <position position="181"/>
    </location>
    <ligand>
        <name>substrate</name>
    </ligand>
</feature>
<dbReference type="KEGG" id="phm:PSMK_05150"/>
<dbReference type="PROSITE" id="PS51440">
    <property type="entry name" value="TIM_2"/>
    <property type="match status" value="1"/>
</dbReference>
<dbReference type="GO" id="GO:0004807">
    <property type="term" value="F:triose-phosphate isomerase activity"/>
    <property type="evidence" value="ECO:0007669"/>
    <property type="project" value="UniProtKB-UniRule"/>
</dbReference>
<name>I0IBN6_PHYMF</name>
<dbReference type="InterPro" id="IPR035990">
    <property type="entry name" value="TIM_sf"/>
</dbReference>
<evidence type="ECO:0000256" key="1">
    <source>
        <dbReference type="ARBA" id="ARBA00004680"/>
    </source>
</evidence>
<dbReference type="GO" id="GO:0005829">
    <property type="term" value="C:cytosol"/>
    <property type="evidence" value="ECO:0007669"/>
    <property type="project" value="TreeGrafter"/>
</dbReference>
<evidence type="ECO:0000256" key="8">
    <source>
        <dbReference type="RuleBase" id="RU363013"/>
    </source>
</evidence>
<dbReference type="GO" id="GO:0006094">
    <property type="term" value="P:gluconeogenesis"/>
    <property type="evidence" value="ECO:0007669"/>
    <property type="project" value="UniProtKB-UniRule"/>
</dbReference>
<organism evidence="9 10">
    <name type="scientific">Phycisphaera mikurensis (strain NBRC 102666 / KCTC 22515 / FYK2301M01)</name>
    <dbReference type="NCBI Taxonomy" id="1142394"/>
    <lineage>
        <taxon>Bacteria</taxon>
        <taxon>Pseudomonadati</taxon>
        <taxon>Planctomycetota</taxon>
        <taxon>Phycisphaerae</taxon>
        <taxon>Phycisphaerales</taxon>
        <taxon>Phycisphaeraceae</taxon>
        <taxon>Phycisphaera</taxon>
    </lineage>
</organism>
<dbReference type="eggNOG" id="COG0149">
    <property type="taxonomic scope" value="Bacteria"/>
</dbReference>
<dbReference type="Gene3D" id="3.20.20.70">
    <property type="entry name" value="Aldolase class I"/>
    <property type="match status" value="1"/>
</dbReference>
<keyword evidence="3 7" id="KW-0312">Gluconeogenesis</keyword>
<dbReference type="HAMAP" id="MF_00147_B">
    <property type="entry name" value="TIM_B"/>
    <property type="match status" value="1"/>
</dbReference>
<feature type="active site" description="Electrophile" evidence="7">
    <location>
        <position position="103"/>
    </location>
</feature>
<dbReference type="SUPFAM" id="SSF51351">
    <property type="entry name" value="Triosephosphate isomerase (TIM)"/>
    <property type="match status" value="1"/>
</dbReference>
<evidence type="ECO:0000256" key="2">
    <source>
        <dbReference type="ARBA" id="ARBA00007422"/>
    </source>
</evidence>
<dbReference type="GO" id="GO:0006096">
    <property type="term" value="P:glycolytic process"/>
    <property type="evidence" value="ECO:0007669"/>
    <property type="project" value="UniProtKB-UniRule"/>
</dbReference>
<dbReference type="PANTHER" id="PTHR21139:SF42">
    <property type="entry name" value="TRIOSEPHOSPHATE ISOMERASE"/>
    <property type="match status" value="1"/>
</dbReference>
<evidence type="ECO:0000313" key="10">
    <source>
        <dbReference type="Proteomes" id="UP000007881"/>
    </source>
</evidence>
<dbReference type="STRING" id="1142394.PSMK_05150"/>
<comment type="function">
    <text evidence="7">Involved in the gluconeogenesis. Catalyzes stereospecifically the conversion of dihydroxyacetone phosphate (DHAP) to D-glyceraldehyde-3-phosphate (G3P).</text>
</comment>
<accession>I0IBN6</accession>
<dbReference type="NCBIfam" id="TIGR00419">
    <property type="entry name" value="tim"/>
    <property type="match status" value="1"/>
</dbReference>
<evidence type="ECO:0000313" key="9">
    <source>
        <dbReference type="EMBL" id="BAM02674.1"/>
    </source>
</evidence>
<dbReference type="Proteomes" id="UP000007881">
    <property type="component" value="Chromosome"/>
</dbReference>
<dbReference type="InterPro" id="IPR020861">
    <property type="entry name" value="Triosephosphate_isomerase_AS"/>
</dbReference>
<evidence type="ECO:0000256" key="6">
    <source>
        <dbReference type="ARBA" id="ARBA00023235"/>
    </source>
</evidence>
<dbReference type="InterPro" id="IPR022896">
    <property type="entry name" value="TrioseP_Isoase_bac/euk"/>
</dbReference>
<feature type="binding site" evidence="7">
    <location>
        <begin position="242"/>
        <end position="243"/>
    </location>
    <ligand>
        <name>substrate</name>
    </ligand>
</feature>
<gene>
    <name evidence="7 9" type="primary">tpiA</name>
    <name evidence="9" type="ordered locus">PSMK_05150</name>
</gene>
<evidence type="ECO:0000256" key="7">
    <source>
        <dbReference type="HAMAP-Rule" id="MF_00147"/>
    </source>
</evidence>
<feature type="binding site" evidence="7">
    <location>
        <begin position="15"/>
        <end position="17"/>
    </location>
    <ligand>
        <name>substrate</name>
    </ligand>
</feature>
<dbReference type="RefSeq" id="WP_014435894.1">
    <property type="nucleotide sequence ID" value="NC_017080.1"/>
</dbReference>
<dbReference type="CDD" id="cd00311">
    <property type="entry name" value="TIM"/>
    <property type="match status" value="1"/>
</dbReference>
<dbReference type="FunFam" id="3.20.20.70:FF:000016">
    <property type="entry name" value="Triosephosphate isomerase"/>
    <property type="match status" value="1"/>
</dbReference>
<dbReference type="PANTHER" id="PTHR21139">
    <property type="entry name" value="TRIOSEPHOSPHATE ISOMERASE"/>
    <property type="match status" value="1"/>
</dbReference>
<dbReference type="PATRIC" id="fig|1142394.8.peg.526"/>
<dbReference type="GO" id="GO:0046166">
    <property type="term" value="P:glyceraldehyde-3-phosphate biosynthetic process"/>
    <property type="evidence" value="ECO:0007669"/>
    <property type="project" value="TreeGrafter"/>
</dbReference>
<dbReference type="EMBL" id="AP012338">
    <property type="protein sequence ID" value="BAM02674.1"/>
    <property type="molecule type" value="Genomic_DNA"/>
</dbReference>
<evidence type="ECO:0000256" key="5">
    <source>
        <dbReference type="ARBA" id="ARBA00023152"/>
    </source>
</evidence>
<proteinExistence type="inferred from homology"/>
<dbReference type="AlphaFoldDB" id="I0IBN6"/>
<dbReference type="UniPathway" id="UPA00138"/>
<dbReference type="InterPro" id="IPR000652">
    <property type="entry name" value="Triosephosphate_isomerase"/>
</dbReference>
<dbReference type="GO" id="GO:0019563">
    <property type="term" value="P:glycerol catabolic process"/>
    <property type="evidence" value="ECO:0007669"/>
    <property type="project" value="TreeGrafter"/>
</dbReference>
<comment type="subcellular location">
    <subcellularLocation>
        <location evidence="7 8">Cytoplasm</location>
    </subcellularLocation>
</comment>
<dbReference type="UniPathway" id="UPA00109">
    <property type="reaction ID" value="UER00189"/>
</dbReference>
<keyword evidence="5 7" id="KW-0324">Glycolysis</keyword>
<reference evidence="9 10" key="1">
    <citation type="submission" date="2012-02" db="EMBL/GenBank/DDBJ databases">
        <title>Complete genome sequence of Phycisphaera mikurensis NBRC 102666.</title>
        <authorList>
            <person name="Ankai A."/>
            <person name="Hosoyama A."/>
            <person name="Terui Y."/>
            <person name="Sekine M."/>
            <person name="Fukai R."/>
            <person name="Kato Y."/>
            <person name="Nakamura S."/>
            <person name="Yamada-Narita S."/>
            <person name="Kawakoshi A."/>
            <person name="Fukunaga Y."/>
            <person name="Yamazaki S."/>
            <person name="Fujita N."/>
        </authorList>
    </citation>
    <scope>NUCLEOTIDE SEQUENCE [LARGE SCALE GENOMIC DNA]</scope>
    <source>
        <strain evidence="10">NBRC 102666 / KCTC 22515 / FYK2301M01</strain>
    </source>
</reference>
<feature type="binding site" evidence="7">
    <location>
        <position position="221"/>
    </location>
    <ligand>
        <name>substrate</name>
    </ligand>
</feature>
<dbReference type="Pfam" id="PF00121">
    <property type="entry name" value="TIM"/>
    <property type="match status" value="1"/>
</dbReference>
<sequence>MPTPTPTRRPHIGGNWKMNLTLDAARSLAAALRDGVAGATQDRVDVTVFPAMPHLAAVADTLKGSPIAVGAQNAYFQPDGAFTGETSLSMLSDLGVASVLVGHSERRHVLGESDALVNEKVLAALEAGLDVTLAIGEKLEQRENGRTDAVNAGQLALGLAGVPAERLARVTVAYEPVWAIGTGRTASPEDAQAAHAAIRRALVSLYGADAAAGVRIQYGGSMKPGNAGDLLAGADVDGGLIGGAALQSTDFLAIVSAAA</sequence>
<keyword evidence="4 7" id="KW-0963">Cytoplasm</keyword>
<evidence type="ECO:0000256" key="4">
    <source>
        <dbReference type="ARBA" id="ARBA00022490"/>
    </source>
</evidence>
<keyword evidence="10" id="KW-1185">Reference proteome</keyword>
<keyword evidence="6 7" id="KW-0413">Isomerase</keyword>
<comment type="pathway">
    <text evidence="7 8">Carbohydrate biosynthesis; gluconeogenesis.</text>
</comment>
<evidence type="ECO:0000256" key="3">
    <source>
        <dbReference type="ARBA" id="ARBA00022432"/>
    </source>
</evidence>
<dbReference type="HOGENOM" id="CLU_024251_2_1_0"/>
<dbReference type="EC" id="5.3.1.1" evidence="7 8"/>
<dbReference type="InterPro" id="IPR013785">
    <property type="entry name" value="Aldolase_TIM"/>
</dbReference>
<comment type="subunit">
    <text evidence="7 8">Homodimer.</text>
</comment>
<feature type="active site" description="Proton acceptor" evidence="7">
    <location>
        <position position="175"/>
    </location>
</feature>